<evidence type="ECO:0000313" key="1">
    <source>
        <dbReference type="EMBL" id="KIK77862.1"/>
    </source>
</evidence>
<gene>
    <name evidence="1" type="ORF">PAXRUDRAFT_775724</name>
</gene>
<accession>A0A0D0C3Y8</accession>
<dbReference type="EMBL" id="KN826806">
    <property type="protein sequence ID" value="KIK77862.1"/>
    <property type="molecule type" value="Genomic_DNA"/>
</dbReference>
<organism evidence="1 2">
    <name type="scientific">Paxillus rubicundulus Ve08.2h10</name>
    <dbReference type="NCBI Taxonomy" id="930991"/>
    <lineage>
        <taxon>Eukaryota</taxon>
        <taxon>Fungi</taxon>
        <taxon>Dikarya</taxon>
        <taxon>Basidiomycota</taxon>
        <taxon>Agaricomycotina</taxon>
        <taxon>Agaricomycetes</taxon>
        <taxon>Agaricomycetidae</taxon>
        <taxon>Boletales</taxon>
        <taxon>Paxilineae</taxon>
        <taxon>Paxillaceae</taxon>
        <taxon>Paxillus</taxon>
    </lineage>
</organism>
<name>A0A0D0C3Y8_9AGAM</name>
<sequence>MWTRGIKVRGRQGRCCCLFVLFPRQMPSVILAVHWHTDGKRGEYVVMFLNRQQGDSYRAITHPCYPFKIIITRIIAENVTPSRPFSRSATWQMVFSNSMR</sequence>
<reference evidence="1 2" key="1">
    <citation type="submission" date="2014-04" db="EMBL/GenBank/DDBJ databases">
        <authorList>
            <consortium name="DOE Joint Genome Institute"/>
            <person name="Kuo A."/>
            <person name="Kohler A."/>
            <person name="Jargeat P."/>
            <person name="Nagy L.G."/>
            <person name="Floudas D."/>
            <person name="Copeland A."/>
            <person name="Barry K.W."/>
            <person name="Cichocki N."/>
            <person name="Veneault-Fourrey C."/>
            <person name="LaButti K."/>
            <person name="Lindquist E.A."/>
            <person name="Lipzen A."/>
            <person name="Lundell T."/>
            <person name="Morin E."/>
            <person name="Murat C."/>
            <person name="Sun H."/>
            <person name="Tunlid A."/>
            <person name="Henrissat B."/>
            <person name="Grigoriev I.V."/>
            <person name="Hibbett D.S."/>
            <person name="Martin F."/>
            <person name="Nordberg H.P."/>
            <person name="Cantor M.N."/>
            <person name="Hua S.X."/>
        </authorList>
    </citation>
    <scope>NUCLEOTIDE SEQUENCE [LARGE SCALE GENOMIC DNA]</scope>
    <source>
        <strain evidence="1 2">Ve08.2h10</strain>
    </source>
</reference>
<proteinExistence type="predicted"/>
<dbReference type="HOGENOM" id="CLU_2306956_0_0_1"/>
<evidence type="ECO:0000313" key="2">
    <source>
        <dbReference type="Proteomes" id="UP000054538"/>
    </source>
</evidence>
<keyword evidence="2" id="KW-1185">Reference proteome</keyword>
<dbReference type="Proteomes" id="UP000054538">
    <property type="component" value="Unassembled WGS sequence"/>
</dbReference>
<dbReference type="InParanoid" id="A0A0D0C3Y8"/>
<protein>
    <submittedName>
        <fullName evidence="1">Uncharacterized protein</fullName>
    </submittedName>
</protein>
<dbReference type="AlphaFoldDB" id="A0A0D0C3Y8"/>
<reference evidence="2" key="2">
    <citation type="submission" date="2015-01" db="EMBL/GenBank/DDBJ databases">
        <title>Evolutionary Origins and Diversification of the Mycorrhizal Mutualists.</title>
        <authorList>
            <consortium name="DOE Joint Genome Institute"/>
            <consortium name="Mycorrhizal Genomics Consortium"/>
            <person name="Kohler A."/>
            <person name="Kuo A."/>
            <person name="Nagy L.G."/>
            <person name="Floudas D."/>
            <person name="Copeland A."/>
            <person name="Barry K.W."/>
            <person name="Cichocki N."/>
            <person name="Veneault-Fourrey C."/>
            <person name="LaButti K."/>
            <person name="Lindquist E.A."/>
            <person name="Lipzen A."/>
            <person name="Lundell T."/>
            <person name="Morin E."/>
            <person name="Murat C."/>
            <person name="Riley R."/>
            <person name="Ohm R."/>
            <person name="Sun H."/>
            <person name="Tunlid A."/>
            <person name="Henrissat B."/>
            <person name="Grigoriev I.V."/>
            <person name="Hibbett D.S."/>
            <person name="Martin F."/>
        </authorList>
    </citation>
    <scope>NUCLEOTIDE SEQUENCE [LARGE SCALE GENOMIC DNA]</scope>
    <source>
        <strain evidence="2">Ve08.2h10</strain>
    </source>
</reference>